<feature type="domain" description="Thioredoxin" evidence="1">
    <location>
        <begin position="9"/>
        <end position="107"/>
    </location>
</feature>
<dbReference type="SUPFAM" id="SSF48452">
    <property type="entry name" value="TPR-like"/>
    <property type="match status" value="1"/>
</dbReference>
<dbReference type="InterPro" id="IPR013766">
    <property type="entry name" value="Thioredoxin_domain"/>
</dbReference>
<dbReference type="Pfam" id="PF00085">
    <property type="entry name" value="Thioredoxin"/>
    <property type="match status" value="1"/>
</dbReference>
<dbReference type="PANTHER" id="PTHR45663:SF11">
    <property type="entry name" value="GEO12009P1"/>
    <property type="match status" value="1"/>
</dbReference>
<dbReference type="EMBL" id="JACBGI020000002">
    <property type="protein sequence ID" value="MBF6057124.1"/>
    <property type="molecule type" value="Genomic_DNA"/>
</dbReference>
<dbReference type="PANTHER" id="PTHR45663">
    <property type="entry name" value="GEO12009P1"/>
    <property type="match status" value="1"/>
</dbReference>
<dbReference type="InterPro" id="IPR011990">
    <property type="entry name" value="TPR-like_helical_dom_sf"/>
</dbReference>
<protein>
    <submittedName>
        <fullName evidence="2">Tetratricopeptide repeat protein</fullName>
    </submittedName>
</protein>
<gene>
    <name evidence="2" type="ORF">H8792_002105</name>
</gene>
<dbReference type="InterPro" id="IPR036249">
    <property type="entry name" value="Thioredoxin-like_sf"/>
</dbReference>
<name>A0ABS0BTJ4_9GAMM</name>
<dbReference type="Pfam" id="PF14559">
    <property type="entry name" value="TPR_19"/>
    <property type="match status" value="1"/>
</dbReference>
<dbReference type="Proteomes" id="UP001193680">
    <property type="component" value="Unassembled WGS sequence"/>
</dbReference>
<evidence type="ECO:0000259" key="1">
    <source>
        <dbReference type="Pfam" id="PF00085"/>
    </source>
</evidence>
<dbReference type="Gene3D" id="3.40.30.10">
    <property type="entry name" value="Glutaredoxin"/>
    <property type="match status" value="1"/>
</dbReference>
<comment type="caution">
    <text evidence="2">The sequence shown here is derived from an EMBL/GenBank/DDBJ whole genome shotgun (WGS) entry which is preliminary data.</text>
</comment>
<dbReference type="Gene3D" id="1.25.40.10">
    <property type="entry name" value="Tetratricopeptide repeat domain"/>
    <property type="match status" value="2"/>
</dbReference>
<evidence type="ECO:0000313" key="3">
    <source>
        <dbReference type="Proteomes" id="UP001193680"/>
    </source>
</evidence>
<sequence>MQQAMIADIDNSNFQELVLAASSRFPVFLHFWSPHNPASLEANRILEELAQRYAGKWILAKLNTAAQSELSQRFGTLQTPQIRIIEDATAVQQIDGLQSKVEYQTLIEEYINPDPSEVLRKQAAQAYAQGNAELTENKLKQAIQANPDNDKSHLDLTQLYFRLGRIEEARQLFEALPESSRQTPQGKFISGLIHFQEVAGTLPDTSEIQQRIQISQDDGDALFALSGYLLINNHAEKALQTLLKLYELEKDGDNNRAQQSLLKAFEMLDASAPQLVANYRRKYQNLLY</sequence>
<dbReference type="RefSeq" id="WP_194947492.1">
    <property type="nucleotide sequence ID" value="NZ_JACBGI020000002.1"/>
</dbReference>
<dbReference type="SUPFAM" id="SSF52833">
    <property type="entry name" value="Thioredoxin-like"/>
    <property type="match status" value="1"/>
</dbReference>
<evidence type="ECO:0000313" key="2">
    <source>
        <dbReference type="EMBL" id="MBF6057124.1"/>
    </source>
</evidence>
<reference evidence="2 3" key="1">
    <citation type="submission" date="2020-11" db="EMBL/GenBank/DDBJ databases">
        <title>Sulfur oxidizing isolate from Hospital Hole Sinkhole.</title>
        <authorList>
            <person name="Scott K.M."/>
        </authorList>
    </citation>
    <scope>NUCLEOTIDE SEQUENCE [LARGE SCALE GENOMIC DNA]</scope>
    <source>
        <strain evidence="2 3">HH1</strain>
    </source>
</reference>
<organism evidence="2 3">
    <name type="scientific">Thiomicrorhabdus heinhorstiae</name>
    <dbReference type="NCBI Taxonomy" id="2748010"/>
    <lineage>
        <taxon>Bacteria</taxon>
        <taxon>Pseudomonadati</taxon>
        <taxon>Pseudomonadota</taxon>
        <taxon>Gammaproteobacteria</taxon>
        <taxon>Thiotrichales</taxon>
        <taxon>Piscirickettsiaceae</taxon>
        <taxon>Thiomicrorhabdus</taxon>
    </lineage>
</organism>
<keyword evidence="3" id="KW-1185">Reference proteome</keyword>
<dbReference type="Pfam" id="PF14561">
    <property type="entry name" value="TPR_20"/>
    <property type="match status" value="1"/>
</dbReference>
<proteinExistence type="predicted"/>
<accession>A0ABS0BTJ4</accession>